<dbReference type="GO" id="GO:0033627">
    <property type="term" value="P:cell adhesion mediated by integrin"/>
    <property type="evidence" value="ECO:0007669"/>
    <property type="project" value="TreeGrafter"/>
</dbReference>
<feature type="repeat" description="FG-GAP" evidence="12">
    <location>
        <begin position="816"/>
        <end position="871"/>
    </location>
</feature>
<dbReference type="Pfam" id="PF08441">
    <property type="entry name" value="Integrin_A_Ig_1"/>
    <property type="match status" value="1"/>
</dbReference>
<dbReference type="GO" id="GO:0007160">
    <property type="term" value="P:cell-matrix adhesion"/>
    <property type="evidence" value="ECO:0007669"/>
    <property type="project" value="TreeGrafter"/>
</dbReference>
<evidence type="ECO:0000256" key="7">
    <source>
        <dbReference type="ARBA" id="ARBA00022989"/>
    </source>
</evidence>
<evidence type="ECO:0000256" key="1">
    <source>
        <dbReference type="ARBA" id="ARBA00004479"/>
    </source>
</evidence>
<evidence type="ECO:0000256" key="5">
    <source>
        <dbReference type="ARBA" id="ARBA00022737"/>
    </source>
</evidence>
<evidence type="ECO:0000313" key="18">
    <source>
        <dbReference type="RefSeq" id="XP_003746635.2"/>
    </source>
</evidence>
<evidence type="ECO:0000256" key="3">
    <source>
        <dbReference type="ARBA" id="ARBA00022692"/>
    </source>
</evidence>
<feature type="repeat" description="FG-GAP" evidence="12">
    <location>
        <begin position="499"/>
        <end position="560"/>
    </location>
</feature>
<keyword evidence="10 13" id="KW-0675">Receptor</keyword>
<keyword evidence="17" id="KW-1185">Reference proteome</keyword>
<dbReference type="Gene3D" id="2.60.40.1510">
    <property type="entry name" value="ntegrin, alpha v. Chain A, domain 3"/>
    <property type="match status" value="1"/>
</dbReference>
<feature type="transmembrane region" description="Helical" evidence="13">
    <location>
        <begin position="343"/>
        <end position="362"/>
    </location>
</feature>
<dbReference type="PRINTS" id="PR01185">
    <property type="entry name" value="INTEGRINA"/>
</dbReference>
<dbReference type="InterPro" id="IPR032695">
    <property type="entry name" value="Integrin_dom_sf"/>
</dbReference>
<keyword evidence="5" id="KW-0677">Repeat</keyword>
<keyword evidence="9 13" id="KW-0472">Membrane</keyword>
<keyword evidence="7 13" id="KW-1133">Transmembrane helix</keyword>
<keyword evidence="11" id="KW-0325">Glycoprotein</keyword>
<evidence type="ECO:0000256" key="10">
    <source>
        <dbReference type="ARBA" id="ARBA00023170"/>
    </source>
</evidence>
<evidence type="ECO:0000259" key="15">
    <source>
        <dbReference type="Pfam" id="PF20805"/>
    </source>
</evidence>
<evidence type="ECO:0000256" key="9">
    <source>
        <dbReference type="ARBA" id="ARBA00023136"/>
    </source>
</evidence>
<dbReference type="GO" id="GO:0008305">
    <property type="term" value="C:integrin complex"/>
    <property type="evidence" value="ECO:0007669"/>
    <property type="project" value="InterPro"/>
</dbReference>
<evidence type="ECO:0000256" key="6">
    <source>
        <dbReference type="ARBA" id="ARBA00022889"/>
    </source>
</evidence>
<keyword evidence="6 13" id="KW-0130">Cell adhesion</keyword>
<dbReference type="GO" id="GO:0009897">
    <property type="term" value="C:external side of plasma membrane"/>
    <property type="evidence" value="ECO:0007669"/>
    <property type="project" value="TreeGrafter"/>
</dbReference>
<feature type="repeat" description="FG-GAP" evidence="12">
    <location>
        <begin position="747"/>
        <end position="815"/>
    </location>
</feature>
<evidence type="ECO:0000313" key="17">
    <source>
        <dbReference type="Proteomes" id="UP000694867"/>
    </source>
</evidence>
<dbReference type="SUPFAM" id="SSF69179">
    <property type="entry name" value="Integrin domains"/>
    <property type="match status" value="3"/>
</dbReference>
<evidence type="ECO:0000256" key="13">
    <source>
        <dbReference type="RuleBase" id="RU003762"/>
    </source>
</evidence>
<reference evidence="18" key="1">
    <citation type="submission" date="2025-08" db="UniProtKB">
        <authorList>
            <consortium name="RefSeq"/>
        </authorList>
    </citation>
    <scope>IDENTIFICATION</scope>
</reference>
<dbReference type="Pfam" id="PF20805">
    <property type="entry name" value="Integrin_A_Ig_2"/>
    <property type="match status" value="1"/>
</dbReference>
<protein>
    <submittedName>
        <fullName evidence="18">Integrin alpha-PS2</fullName>
    </submittedName>
</protein>
<keyword evidence="8 13" id="KW-0401">Integrin</keyword>
<comment type="subcellular location">
    <subcellularLocation>
        <location evidence="1 13">Membrane</location>
        <topology evidence="1 13">Single-pass type I membrane protein</topology>
    </subcellularLocation>
</comment>
<dbReference type="InterPro" id="IPR000413">
    <property type="entry name" value="Integrin_alpha"/>
</dbReference>
<dbReference type="PANTHER" id="PTHR23220">
    <property type="entry name" value="INTEGRIN ALPHA"/>
    <property type="match status" value="1"/>
</dbReference>
<feature type="domain" description="Integrin alpha third immunoglobulin-like" evidence="16">
    <location>
        <begin position="1228"/>
        <end position="1399"/>
    </location>
</feature>
<dbReference type="PANTHER" id="PTHR23220:SF133">
    <property type="entry name" value="INTEGRIN ALPHA-PS2"/>
    <property type="match status" value="1"/>
</dbReference>
<dbReference type="Pfam" id="PF20806">
    <property type="entry name" value="Integrin_A_Ig_3"/>
    <property type="match status" value="1"/>
</dbReference>
<evidence type="ECO:0000256" key="2">
    <source>
        <dbReference type="ARBA" id="ARBA00008054"/>
    </source>
</evidence>
<dbReference type="KEGG" id="goe:100906892"/>
<dbReference type="GO" id="GO:0048513">
    <property type="term" value="P:animal organ development"/>
    <property type="evidence" value="ECO:0007669"/>
    <property type="project" value="UniProtKB-ARBA"/>
</dbReference>
<feature type="transmembrane region" description="Helical" evidence="13">
    <location>
        <begin position="317"/>
        <end position="337"/>
    </location>
</feature>
<dbReference type="Proteomes" id="UP000694867">
    <property type="component" value="Unplaced"/>
</dbReference>
<evidence type="ECO:0000256" key="4">
    <source>
        <dbReference type="ARBA" id="ARBA00022729"/>
    </source>
</evidence>
<dbReference type="RefSeq" id="XP_003746635.2">
    <property type="nucleotide sequence ID" value="XM_003746587.3"/>
</dbReference>
<comment type="similarity">
    <text evidence="2 13">Belongs to the integrin alpha chain family.</text>
</comment>
<dbReference type="InterPro" id="IPR048286">
    <property type="entry name" value="Integrin_alpha_Ig-like_3"/>
</dbReference>
<evidence type="ECO:0000256" key="11">
    <source>
        <dbReference type="ARBA" id="ARBA00023180"/>
    </source>
</evidence>
<sequence length="1494" mass="166439">MNVFTRMDFIWLLICGVAGSQRLGPDMTVDTIKSFLSSRRIGMQQLLIVDITGILHMLDIRLWTNLLLSEPEHSAAMGALRRDRTDLLSKVGPLKRRTVGPWYLNALAAPQHIAIVSNAADFKALDSNEIDIYQNIRHKCVLHFFHGKLHGLNFDAMSRNGIPVFKFDKFKYFFACDRHDKVVAWVDQRFKNRPHECVTAEPIRFALEHVASKRHMTDDRLEYDVTFRWNASILKFSEKLLPIAMDSQNISNLLFHHTAVNNMVASSEIGDCNTLTRLRDVSILTLLEPFSLITWIMFLLSVLLLSLMHSLAEHTPFLQTVGCILFNFINAIPIKVADKRSPSSLICASAVSMNFFLSTIFGNDVVTRFIDHSEPPQVDGFYSCHFNSLCDYASTIIRSMAFEKKAVCSMNEAQKISSGFPLRKVTYFRTLRHEEDEMLYRNFSSADGIFLKFNGQGIFTKTGGFFGERVLGLTMFWCVTLCGALLYATHPVTGVNVDVDNVLVHSGTDQSMFGFSVAMHISNGRPMLLVGAPTAASSRPDSSNGGAVFSCSVTAELCQRVEMDTEGIRRNKSGDALETKSHQWFGSTLVSGGEDGHVLACAIRYQHHYNGDSKLYRLPIGNCFLSDSSFNPVTRISPCENKTPHYTRLGACQAGFSAAVDKKSGQVVLGAVGAYQWQGAGYSYDINVNSLAATDKKSQAFDDNYMGYATAIGEFTGDNQPEIVLGIPKGAQYNGSVEFYYREKDKLRKLGSNLIGPQLGSYFGSSLAVSDLNGDGLHDLIIGAPLFNSDYKGQGNPGEQGRVHIFYQVGNLEFREGTPLEGTIPKGRFGFSVAAIGDINKDGYNDLAVGAPYAGDGLVYIFHGGVNGVSSKPAQIFGPEQLNRKLRTFGFSISGGFDLDRNEYPDLLVGAYASDKAVYLRSRPIVNIAVELKLDSKAIRLEDEGCSLPDGTMLPCVGIQLCFRYDGPVKASSLDLEYQIVLDTEARNSRAMFEGGQDRLINSTVTLVKGSHQCVNKKAVFKRNPSDKLSPIKINATYALVQDRYAPYQIRDYSAELSPVLSSVDPLEESIQIKKNCGSDDVCIPDLQLTLSPNVTEYEVGSTRTFAVEVSASNKGEDAFNTKMLFTFHNDLDFVKVDKDNREDPVACEAPKWVSSFSQQILCDLDNPLKAQDTLNFRMVFAANGHVPSVTSLDFAAALNSTNEESESTKRDNEASFTLPVKVRINISISGKSEPTEVYYNSSAIDLDEVINVDYRVGPPIQHVYQITNKGHDLDLADLYLVWPTHNNDNEPLLYMFEEPTFKASRPALLECESPENFEFNANKLYVQPVANKTRHIRDLTRFREDIGCGQLSKCAQFRCRIRNFTSSDVIIVTANSRLWLQSVAKMKQMETSIASKLVVKPVKLRFDVRSELPHEILYVETVAIDEDLLPLPTIPWWVIVLAIVIGILLLSLLIWILYKAGFFRRKRPGEPIDGRGTKNGYHTVEQIPKQDHY</sequence>
<dbReference type="Pfam" id="PF01839">
    <property type="entry name" value="FG-GAP"/>
    <property type="match status" value="2"/>
</dbReference>
<feature type="transmembrane region" description="Helical" evidence="13">
    <location>
        <begin position="1435"/>
        <end position="1459"/>
    </location>
</feature>
<feature type="signal peptide" evidence="13">
    <location>
        <begin position="1"/>
        <end position="19"/>
    </location>
</feature>
<evidence type="ECO:0000259" key="14">
    <source>
        <dbReference type="Pfam" id="PF08441"/>
    </source>
</evidence>
<accession>A0AAJ6QWS3</accession>
<feature type="chain" id="PRO_5042315632" evidence="13">
    <location>
        <begin position="20"/>
        <end position="1494"/>
    </location>
</feature>
<dbReference type="Gene3D" id="2.60.40.1530">
    <property type="entry name" value="ntegrin, alpha v. Chain A, domain 4"/>
    <property type="match status" value="1"/>
</dbReference>
<evidence type="ECO:0000256" key="12">
    <source>
        <dbReference type="PROSITE-ProRule" id="PRU00803"/>
    </source>
</evidence>
<dbReference type="GO" id="GO:0007229">
    <property type="term" value="P:integrin-mediated signaling pathway"/>
    <property type="evidence" value="ECO:0007669"/>
    <property type="project" value="UniProtKB-KW"/>
</dbReference>
<dbReference type="SUPFAM" id="SSF69318">
    <property type="entry name" value="Integrin alpha N-terminal domain"/>
    <property type="match status" value="1"/>
</dbReference>
<dbReference type="GO" id="GO:0007157">
    <property type="term" value="P:heterophilic cell-cell adhesion via plasma membrane cell adhesion molecules"/>
    <property type="evidence" value="ECO:0007669"/>
    <property type="project" value="UniProtKB-ARBA"/>
</dbReference>
<dbReference type="InterPro" id="IPR013517">
    <property type="entry name" value="FG-GAP"/>
</dbReference>
<proteinExistence type="inferred from homology"/>
<dbReference type="Gene3D" id="2.60.40.1460">
    <property type="entry name" value="Integrin domains. Chain A, domain 2"/>
    <property type="match status" value="1"/>
</dbReference>
<dbReference type="SMART" id="SM00191">
    <property type="entry name" value="Int_alpha"/>
    <property type="match status" value="5"/>
</dbReference>
<dbReference type="PROSITE" id="PS00242">
    <property type="entry name" value="INTEGRIN_ALPHA"/>
    <property type="match status" value="1"/>
</dbReference>
<comment type="caution">
    <text evidence="13">Lacks conserved residue(s) required for the propagation of feature annotation.</text>
</comment>
<keyword evidence="3 13" id="KW-0812">Transmembrane</keyword>
<gene>
    <name evidence="18" type="primary">LOC100906892</name>
</gene>
<feature type="domain" description="Integrin alpha first immunoglubulin-like" evidence="14">
    <location>
        <begin position="922"/>
        <end position="1067"/>
    </location>
</feature>
<feature type="domain" description="Integrin alpha second immunoglobulin-like" evidence="15">
    <location>
        <begin position="1077"/>
        <end position="1220"/>
    </location>
</feature>
<dbReference type="InterPro" id="IPR048285">
    <property type="entry name" value="Integrin_alpha_Ig-like_2"/>
</dbReference>
<evidence type="ECO:0000259" key="16">
    <source>
        <dbReference type="Pfam" id="PF20806"/>
    </source>
</evidence>
<feature type="transmembrane region" description="Helical" evidence="13">
    <location>
        <begin position="281"/>
        <end position="305"/>
    </location>
</feature>
<dbReference type="PROSITE" id="PS51470">
    <property type="entry name" value="FG_GAP"/>
    <property type="match status" value="4"/>
</dbReference>
<organism evidence="17 18">
    <name type="scientific">Galendromus occidentalis</name>
    <name type="common">western predatory mite</name>
    <dbReference type="NCBI Taxonomy" id="34638"/>
    <lineage>
        <taxon>Eukaryota</taxon>
        <taxon>Metazoa</taxon>
        <taxon>Ecdysozoa</taxon>
        <taxon>Arthropoda</taxon>
        <taxon>Chelicerata</taxon>
        <taxon>Arachnida</taxon>
        <taxon>Acari</taxon>
        <taxon>Parasitiformes</taxon>
        <taxon>Mesostigmata</taxon>
        <taxon>Gamasina</taxon>
        <taxon>Phytoseioidea</taxon>
        <taxon>Phytoseiidae</taxon>
        <taxon>Typhlodrominae</taxon>
        <taxon>Galendromus</taxon>
    </lineage>
</organism>
<evidence type="ECO:0000256" key="8">
    <source>
        <dbReference type="ARBA" id="ARBA00023037"/>
    </source>
</evidence>
<dbReference type="InterPro" id="IPR013519">
    <property type="entry name" value="Int_alpha_beta-p"/>
</dbReference>
<dbReference type="InterPro" id="IPR018184">
    <property type="entry name" value="Integrin_alpha_C_CS"/>
</dbReference>
<feature type="repeat" description="FG-GAP" evidence="12">
    <location>
        <begin position="875"/>
        <end position="937"/>
    </location>
</feature>
<name>A0AAJ6QWS3_9ACAR</name>
<dbReference type="GeneID" id="100906892"/>
<keyword evidence="4 13" id="KW-0732">Signal</keyword>
<dbReference type="InterPro" id="IPR028994">
    <property type="entry name" value="Integrin_alpha_N"/>
</dbReference>
<dbReference type="Gene3D" id="2.130.10.130">
    <property type="entry name" value="Integrin alpha, N-terminal"/>
    <property type="match status" value="1"/>
</dbReference>
<dbReference type="Gene3D" id="1.20.5.930">
    <property type="entry name" value="Bicelle-embedded integrin alpha(iib) transmembrane segment"/>
    <property type="match status" value="1"/>
</dbReference>
<dbReference type="InterPro" id="IPR013649">
    <property type="entry name" value="Integrin_alpha_Ig-like_1"/>
</dbReference>
<dbReference type="GO" id="GO:0005178">
    <property type="term" value="F:integrin binding"/>
    <property type="evidence" value="ECO:0007669"/>
    <property type="project" value="TreeGrafter"/>
</dbReference>